<keyword evidence="4" id="KW-1185">Reference proteome</keyword>
<dbReference type="PANTHER" id="PTHR47926">
    <property type="entry name" value="PENTATRICOPEPTIDE REPEAT-CONTAINING PROTEIN"/>
    <property type="match status" value="1"/>
</dbReference>
<proteinExistence type="predicted"/>
<dbReference type="AlphaFoldDB" id="W1P7V5"/>
<dbReference type="PANTHER" id="PTHR47926:SF359">
    <property type="entry name" value="PENTACOTRIPEPTIDE-REPEAT REGION OF PRORP DOMAIN-CONTAINING PROTEIN"/>
    <property type="match status" value="1"/>
</dbReference>
<dbReference type="NCBIfam" id="TIGR00756">
    <property type="entry name" value="PPR"/>
    <property type="match status" value="6"/>
</dbReference>
<dbReference type="OMA" id="VINIYCK"/>
<dbReference type="GO" id="GO:0003723">
    <property type="term" value="F:RNA binding"/>
    <property type="evidence" value="ECO:0000318"/>
    <property type="project" value="GO_Central"/>
</dbReference>
<feature type="non-terminal residue" evidence="3">
    <location>
        <position position="527"/>
    </location>
</feature>
<evidence type="ECO:0000256" key="2">
    <source>
        <dbReference type="PROSITE-ProRule" id="PRU00708"/>
    </source>
</evidence>
<evidence type="ECO:0000313" key="4">
    <source>
        <dbReference type="Proteomes" id="UP000017836"/>
    </source>
</evidence>
<feature type="repeat" description="PPR" evidence="2">
    <location>
        <begin position="456"/>
        <end position="490"/>
    </location>
</feature>
<gene>
    <name evidence="3" type="ORF">AMTR_s00587p00011650</name>
</gene>
<evidence type="ECO:0008006" key="5">
    <source>
        <dbReference type="Google" id="ProtNLM"/>
    </source>
</evidence>
<dbReference type="Pfam" id="PF01535">
    <property type="entry name" value="PPR"/>
    <property type="match status" value="7"/>
</dbReference>
<dbReference type="HOGENOM" id="CLU_002706_0_1_1"/>
<organism evidence="3 4">
    <name type="scientific">Amborella trichopoda</name>
    <dbReference type="NCBI Taxonomy" id="13333"/>
    <lineage>
        <taxon>Eukaryota</taxon>
        <taxon>Viridiplantae</taxon>
        <taxon>Streptophyta</taxon>
        <taxon>Embryophyta</taxon>
        <taxon>Tracheophyta</taxon>
        <taxon>Spermatophyta</taxon>
        <taxon>Magnoliopsida</taxon>
        <taxon>Amborellales</taxon>
        <taxon>Amborellaceae</taxon>
        <taxon>Amborella</taxon>
    </lineage>
</organism>
<keyword evidence="1" id="KW-0677">Repeat</keyword>
<dbReference type="Gene3D" id="1.25.40.10">
    <property type="entry name" value="Tetratricopeptide repeat domain"/>
    <property type="match status" value="5"/>
</dbReference>
<dbReference type="Pfam" id="PF13041">
    <property type="entry name" value="PPR_2"/>
    <property type="match status" value="2"/>
</dbReference>
<dbReference type="Pfam" id="PF12854">
    <property type="entry name" value="PPR_1"/>
    <property type="match status" value="1"/>
</dbReference>
<feature type="repeat" description="PPR" evidence="2">
    <location>
        <begin position="153"/>
        <end position="187"/>
    </location>
</feature>
<accession>W1P7V5</accession>
<sequence length="527" mass="58386">MAATLAQKVETHMAKTSFPHCLFLNNRVINIYCKSGYIIEARKVFDEMSEKNLFSYNTMIHGYCCFGLLDDARQVFVQMHKKNQVSWAIMIGGYVRHEYAFEPLEMFVDMNRSGLKPHTIILVAVLRASVVAGSLNHGFQIHAVVLKIGVFMEEIVRNTLLDVYSKLGEMEEAWHCFEEMGKLGVDVSFNSLIAGYARLGKGELSLVLYVQFLRTGLRISQFTFAGVLSACAGISGLVEGKQIHALVFKTGFEGHFVANAVMNMYAKSGELESSWRVFVGMHHRDNISWNGLISGYSREGLSEEAMNLFIEMLKHGVAPTHFTFSSILSLCASFGSLLLGLQVHCKTIHCGLESDVFVSNAIIDMYAKCGSLESAMFVFNERSNLNTISWTALIAGYAHNGYNEEAIKLFTLMLKSDFKPDNGTFASVLSSCAGLTALNYGKQVQVHAIKLGFDSNIYTANSLVGMYAKCGDMKEASKLFSAMPIRNLVTRNAITAGHAHNGEGEEVLELFRTMVEQDGIAPDHVTY</sequence>
<dbReference type="GO" id="GO:0009451">
    <property type="term" value="P:RNA modification"/>
    <property type="evidence" value="ECO:0000318"/>
    <property type="project" value="GO_Central"/>
</dbReference>
<dbReference type="Proteomes" id="UP000017836">
    <property type="component" value="Unassembled WGS sequence"/>
</dbReference>
<dbReference type="EMBL" id="KI394390">
    <property type="protein sequence ID" value="ERN03070.1"/>
    <property type="molecule type" value="Genomic_DNA"/>
</dbReference>
<dbReference type="FunFam" id="1.25.40.10:FF:000344">
    <property type="entry name" value="Pentatricopeptide repeat-containing protein"/>
    <property type="match status" value="1"/>
</dbReference>
<dbReference type="Gramene" id="ERN03070">
    <property type="protein sequence ID" value="ERN03070"/>
    <property type="gene ID" value="AMTR_s00587p00011650"/>
</dbReference>
<feature type="repeat" description="PPR" evidence="2">
    <location>
        <begin position="52"/>
        <end position="86"/>
    </location>
</feature>
<name>W1P7V5_AMBTC</name>
<dbReference type="InterPro" id="IPR046960">
    <property type="entry name" value="PPR_At4g14850-like_plant"/>
</dbReference>
<dbReference type="InterPro" id="IPR002885">
    <property type="entry name" value="PPR_rpt"/>
</dbReference>
<feature type="repeat" description="PPR" evidence="2">
    <location>
        <begin position="285"/>
        <end position="319"/>
    </location>
</feature>
<evidence type="ECO:0000313" key="3">
    <source>
        <dbReference type="EMBL" id="ERN03070.1"/>
    </source>
</evidence>
<dbReference type="eggNOG" id="KOG4197">
    <property type="taxonomic scope" value="Eukaryota"/>
</dbReference>
<dbReference type="FunFam" id="1.25.40.10:FF:000436">
    <property type="entry name" value="Pentatricopeptide repeat-containing protein At5g39350 family"/>
    <property type="match status" value="1"/>
</dbReference>
<evidence type="ECO:0000256" key="1">
    <source>
        <dbReference type="ARBA" id="ARBA00022737"/>
    </source>
</evidence>
<protein>
    <recommendedName>
        <fullName evidence="5">Pentacotripeptide-repeat region of PRORP domain-containing protein</fullName>
    </recommendedName>
</protein>
<reference evidence="4" key="1">
    <citation type="journal article" date="2013" name="Science">
        <title>The Amborella genome and the evolution of flowering plants.</title>
        <authorList>
            <consortium name="Amborella Genome Project"/>
        </authorList>
    </citation>
    <scope>NUCLEOTIDE SEQUENCE [LARGE SCALE GENOMIC DNA]</scope>
</reference>
<dbReference type="PROSITE" id="PS51375">
    <property type="entry name" value="PPR"/>
    <property type="match status" value="5"/>
</dbReference>
<dbReference type="InterPro" id="IPR011990">
    <property type="entry name" value="TPR-like_helical_dom_sf"/>
</dbReference>
<feature type="repeat" description="PPR" evidence="2">
    <location>
        <begin position="386"/>
        <end position="420"/>
    </location>
</feature>